<gene>
    <name evidence="1" type="ORF">LTRI10_LOCUS13960</name>
</gene>
<dbReference type="EMBL" id="OZ034815">
    <property type="protein sequence ID" value="CAL1371925.1"/>
    <property type="molecule type" value="Genomic_DNA"/>
</dbReference>
<proteinExistence type="predicted"/>
<protein>
    <submittedName>
        <fullName evidence="1">Uncharacterized protein</fullName>
    </submittedName>
</protein>
<reference evidence="1 2" key="1">
    <citation type="submission" date="2024-04" db="EMBL/GenBank/DDBJ databases">
        <authorList>
            <person name="Fracassetti M."/>
        </authorList>
    </citation>
    <scope>NUCLEOTIDE SEQUENCE [LARGE SCALE GENOMIC DNA]</scope>
</reference>
<dbReference type="AlphaFoldDB" id="A0AAV2DEE7"/>
<dbReference type="Proteomes" id="UP001497516">
    <property type="component" value="Chromosome 2"/>
</dbReference>
<evidence type="ECO:0000313" key="1">
    <source>
        <dbReference type="EMBL" id="CAL1371925.1"/>
    </source>
</evidence>
<accession>A0AAV2DEE7</accession>
<evidence type="ECO:0000313" key="2">
    <source>
        <dbReference type="Proteomes" id="UP001497516"/>
    </source>
</evidence>
<sequence>MELNRQWEAGEIYWQQKSRVRWLKKGDTNTSYFHTVMRTRRKRNFVAGLRGDIGEWITKETGKADMACSFYHNLFTSENQVWNMGDRVGDLPIAQSIAPEMNVSLTAEVLPCEVRKTVLSMGSKQAPGSDEFTGKFFNLLGYWWQFGD</sequence>
<organism evidence="1 2">
    <name type="scientific">Linum trigynum</name>
    <dbReference type="NCBI Taxonomy" id="586398"/>
    <lineage>
        <taxon>Eukaryota</taxon>
        <taxon>Viridiplantae</taxon>
        <taxon>Streptophyta</taxon>
        <taxon>Embryophyta</taxon>
        <taxon>Tracheophyta</taxon>
        <taxon>Spermatophyta</taxon>
        <taxon>Magnoliopsida</taxon>
        <taxon>eudicotyledons</taxon>
        <taxon>Gunneridae</taxon>
        <taxon>Pentapetalae</taxon>
        <taxon>rosids</taxon>
        <taxon>fabids</taxon>
        <taxon>Malpighiales</taxon>
        <taxon>Linaceae</taxon>
        <taxon>Linum</taxon>
    </lineage>
</organism>
<name>A0AAV2DEE7_9ROSI</name>
<keyword evidence="2" id="KW-1185">Reference proteome</keyword>